<dbReference type="PROSITE" id="PS01305">
    <property type="entry name" value="MOAA_NIFB_PQQE"/>
    <property type="match status" value="1"/>
</dbReference>
<dbReference type="Gene3D" id="3.20.20.70">
    <property type="entry name" value="Aldolase class I"/>
    <property type="match status" value="1"/>
</dbReference>
<evidence type="ECO:0000256" key="3">
    <source>
        <dbReference type="ARBA" id="ARBA00022723"/>
    </source>
</evidence>
<protein>
    <recommendedName>
        <fullName evidence="11">Probable GTP 3',8-cyclase</fullName>
        <ecNumber evidence="11">4.1.99.22</ecNumber>
    </recommendedName>
    <alternativeName>
        <fullName evidence="11">Molybdenum cofactor biosynthesis protein A</fullName>
    </alternativeName>
</protein>
<feature type="binding site" evidence="11">
    <location>
        <position position="250"/>
    </location>
    <ligand>
        <name>[4Fe-4S] cluster</name>
        <dbReference type="ChEBI" id="CHEBI:49883"/>
        <label>2</label>
        <note>4Fe-4S-substrate</note>
    </ligand>
</feature>
<organism evidence="13 14">
    <name type="scientific">Thermocladium modestius</name>
    <dbReference type="NCBI Taxonomy" id="62609"/>
    <lineage>
        <taxon>Archaea</taxon>
        <taxon>Thermoproteota</taxon>
        <taxon>Thermoprotei</taxon>
        <taxon>Thermoproteales</taxon>
        <taxon>Thermoproteaceae</taxon>
        <taxon>Thermocladium</taxon>
    </lineage>
</organism>
<comment type="pathway">
    <text evidence="11">Cofactor biosynthesis; molybdopterin biosynthesis.</text>
</comment>
<keyword evidence="4 11" id="KW-0547">Nucleotide-binding</keyword>
<dbReference type="SFLD" id="SFLDG01383">
    <property type="entry name" value="cyclic_pyranopterin_phosphate"/>
    <property type="match status" value="1"/>
</dbReference>
<dbReference type="InterPro" id="IPR000385">
    <property type="entry name" value="MoaA_NifB_PqqE_Fe-S-bd_CS"/>
</dbReference>
<sequence length="311" mass="35422">MVLIDNYGRPLLKLRIVVNSVCNFSCIFCHFEGQSRLIPELTPEDIGFVIDAAMRVGINDYKITGGEPLLRRDIVKIIEEIAERRPSDISLTTNGYMLRDLARHLSHAGLNRLNVSLHSLKPDRYKYITGVDGFENVLNGLMEAKNYFRRIKLNVVLLSGVNTDEVDDMIDFASKHGFDLQFIELMPVGDGSSIFSKHYYNINNIIPLLEKRGKFIGNRMDLHNRPLFSIDGIRVELIKNYENPLFCAGCTTMRLTSNGQLKTCLYKRPVLDLWNIIKGRNLESLINAFKEANSLREPNFKGIGSRITVKI</sequence>
<dbReference type="InterPro" id="IPR010505">
    <property type="entry name" value="MoaA_twitch"/>
</dbReference>
<dbReference type="InterPro" id="IPR058240">
    <property type="entry name" value="rSAM_sf"/>
</dbReference>
<dbReference type="InterPro" id="IPR013485">
    <property type="entry name" value="MoaA_arc"/>
</dbReference>
<dbReference type="PANTHER" id="PTHR22960:SF0">
    <property type="entry name" value="MOLYBDENUM COFACTOR BIOSYNTHESIS PROTEIN 1"/>
    <property type="match status" value="1"/>
</dbReference>
<feature type="binding site" evidence="11">
    <location>
        <position position="152"/>
    </location>
    <ligand>
        <name>GTP</name>
        <dbReference type="ChEBI" id="CHEBI:37565"/>
    </ligand>
</feature>
<evidence type="ECO:0000256" key="7">
    <source>
        <dbReference type="ARBA" id="ARBA00023134"/>
    </source>
</evidence>
<dbReference type="RefSeq" id="WP_188596785.1">
    <property type="nucleotide sequence ID" value="NZ_BMNL01000003.1"/>
</dbReference>
<evidence type="ECO:0000313" key="14">
    <source>
        <dbReference type="Proteomes" id="UP000610960"/>
    </source>
</evidence>
<feature type="binding site" evidence="11">
    <location>
        <position position="264"/>
    </location>
    <ligand>
        <name>[4Fe-4S] cluster</name>
        <dbReference type="ChEBI" id="CHEBI:49883"/>
        <label>2</label>
        <note>4Fe-4S-substrate</note>
    </ligand>
</feature>
<dbReference type="EC" id="4.1.99.22" evidence="11"/>
<keyword evidence="9 11" id="KW-0456">Lyase</keyword>
<comment type="similarity">
    <text evidence="11">Belongs to the radical SAM superfamily. MoaA family.</text>
</comment>
<comment type="catalytic activity">
    <reaction evidence="10 11">
        <text>GTP + AH2 + S-adenosyl-L-methionine = (8S)-3',8-cyclo-7,8-dihydroguanosine 5'-triphosphate + 5'-deoxyadenosine + L-methionine + A + H(+)</text>
        <dbReference type="Rhea" id="RHEA:49576"/>
        <dbReference type="ChEBI" id="CHEBI:13193"/>
        <dbReference type="ChEBI" id="CHEBI:15378"/>
        <dbReference type="ChEBI" id="CHEBI:17319"/>
        <dbReference type="ChEBI" id="CHEBI:17499"/>
        <dbReference type="ChEBI" id="CHEBI:37565"/>
        <dbReference type="ChEBI" id="CHEBI:57844"/>
        <dbReference type="ChEBI" id="CHEBI:59789"/>
        <dbReference type="ChEBI" id="CHEBI:131766"/>
        <dbReference type="EC" id="4.1.99.22"/>
    </reaction>
</comment>
<dbReference type="Pfam" id="PF06463">
    <property type="entry name" value="Mob_synth_C"/>
    <property type="match status" value="1"/>
</dbReference>
<feature type="binding site" evidence="11">
    <location>
        <position position="29"/>
    </location>
    <ligand>
        <name>[4Fe-4S] cluster</name>
        <dbReference type="ChEBI" id="CHEBI:49883"/>
        <label>1</label>
        <note>4Fe-4S-S-AdoMet</note>
    </ligand>
</feature>
<dbReference type="GO" id="GO:0005525">
    <property type="term" value="F:GTP binding"/>
    <property type="evidence" value="ECO:0007669"/>
    <property type="project" value="UniProtKB-UniRule"/>
</dbReference>
<keyword evidence="3 11" id="KW-0479">Metal-binding</keyword>
<evidence type="ECO:0000256" key="11">
    <source>
        <dbReference type="HAMAP-Rule" id="MF_01225"/>
    </source>
</evidence>
<evidence type="ECO:0000256" key="6">
    <source>
        <dbReference type="ARBA" id="ARBA00023014"/>
    </source>
</evidence>
<dbReference type="InterPro" id="IPR050105">
    <property type="entry name" value="MoCo_biosynth_MoaA/MoaC"/>
</dbReference>
<dbReference type="InterPro" id="IPR013785">
    <property type="entry name" value="Aldolase_TIM"/>
</dbReference>
<keyword evidence="6 11" id="KW-0411">Iron-sulfur</keyword>
<evidence type="ECO:0000259" key="12">
    <source>
        <dbReference type="PROSITE" id="PS51918"/>
    </source>
</evidence>
<evidence type="ECO:0000256" key="2">
    <source>
        <dbReference type="ARBA" id="ARBA00022691"/>
    </source>
</evidence>
<proteinExistence type="inferred from homology"/>
<dbReference type="SFLD" id="SFLDS00029">
    <property type="entry name" value="Radical_SAM"/>
    <property type="match status" value="1"/>
</dbReference>
<dbReference type="Proteomes" id="UP000610960">
    <property type="component" value="Unassembled WGS sequence"/>
</dbReference>
<name>A0A830GZW7_9CREN</name>
<keyword evidence="7 11" id="KW-0342">GTP-binding</keyword>
<dbReference type="UniPathway" id="UPA00344"/>
<evidence type="ECO:0000313" key="13">
    <source>
        <dbReference type="EMBL" id="GGP21810.1"/>
    </source>
</evidence>
<dbReference type="SFLD" id="SFLDG01067">
    <property type="entry name" value="SPASM/twitch_domain_containing"/>
    <property type="match status" value="1"/>
</dbReference>
<evidence type="ECO:0000256" key="8">
    <source>
        <dbReference type="ARBA" id="ARBA00023150"/>
    </source>
</evidence>
<keyword evidence="14" id="KW-1185">Reference proteome</keyword>
<evidence type="ECO:0000256" key="10">
    <source>
        <dbReference type="ARBA" id="ARBA00048697"/>
    </source>
</evidence>
<feature type="binding site" evidence="11">
    <location>
        <position position="15"/>
    </location>
    <ligand>
        <name>GTP</name>
        <dbReference type="ChEBI" id="CHEBI:37565"/>
    </ligand>
</feature>
<dbReference type="SFLD" id="SFLDG01386">
    <property type="entry name" value="main_SPASM_domain-containing"/>
    <property type="match status" value="1"/>
</dbReference>
<keyword evidence="5 11" id="KW-0408">Iron</keyword>
<feature type="binding site" evidence="11">
    <location>
        <position position="247"/>
    </location>
    <ligand>
        <name>[4Fe-4S] cluster</name>
        <dbReference type="ChEBI" id="CHEBI:49883"/>
        <label>2</label>
        <note>4Fe-4S-substrate</note>
    </ligand>
</feature>
<dbReference type="PROSITE" id="PS51918">
    <property type="entry name" value="RADICAL_SAM"/>
    <property type="match status" value="1"/>
</dbReference>
<reference evidence="13" key="1">
    <citation type="journal article" date="2014" name="Int. J. Syst. Evol. Microbiol.">
        <title>Complete genome sequence of Corynebacterium casei LMG S-19264T (=DSM 44701T), isolated from a smear-ripened cheese.</title>
        <authorList>
            <consortium name="US DOE Joint Genome Institute (JGI-PGF)"/>
            <person name="Walter F."/>
            <person name="Albersmeier A."/>
            <person name="Kalinowski J."/>
            <person name="Ruckert C."/>
        </authorList>
    </citation>
    <scope>NUCLEOTIDE SEQUENCE</scope>
    <source>
        <strain evidence="13">JCM 10088</strain>
    </source>
</reference>
<comment type="caution">
    <text evidence="11">Lacks conserved residue(s) required for the propagation of feature annotation.</text>
</comment>
<dbReference type="GO" id="GO:0046872">
    <property type="term" value="F:metal ion binding"/>
    <property type="evidence" value="ECO:0007669"/>
    <property type="project" value="UniProtKB-KW"/>
</dbReference>
<evidence type="ECO:0000256" key="5">
    <source>
        <dbReference type="ARBA" id="ARBA00023004"/>
    </source>
</evidence>
<dbReference type="NCBIfam" id="NF001199">
    <property type="entry name" value="PRK00164.2-1"/>
    <property type="match status" value="1"/>
</dbReference>
<evidence type="ECO:0000256" key="1">
    <source>
        <dbReference type="ARBA" id="ARBA00022485"/>
    </source>
</evidence>
<dbReference type="CDD" id="cd01335">
    <property type="entry name" value="Radical_SAM"/>
    <property type="match status" value="1"/>
</dbReference>
<dbReference type="EMBL" id="BMNL01000003">
    <property type="protein sequence ID" value="GGP21810.1"/>
    <property type="molecule type" value="Genomic_DNA"/>
</dbReference>
<feature type="binding site" evidence="11">
    <location>
        <position position="92"/>
    </location>
    <ligand>
        <name>GTP</name>
        <dbReference type="ChEBI" id="CHEBI:37565"/>
    </ligand>
</feature>
<keyword evidence="2 11" id="KW-0949">S-adenosyl-L-methionine</keyword>
<dbReference type="GO" id="GO:0061798">
    <property type="term" value="F:GTP 3',8'-cyclase activity"/>
    <property type="evidence" value="ECO:0007669"/>
    <property type="project" value="UniProtKB-UniRule"/>
</dbReference>
<evidence type="ECO:0000256" key="4">
    <source>
        <dbReference type="ARBA" id="ARBA00022741"/>
    </source>
</evidence>
<dbReference type="SUPFAM" id="SSF102114">
    <property type="entry name" value="Radical SAM enzymes"/>
    <property type="match status" value="1"/>
</dbReference>
<dbReference type="GO" id="GO:0061799">
    <property type="term" value="F:cyclic pyranopterin monophosphate synthase activity"/>
    <property type="evidence" value="ECO:0007669"/>
    <property type="project" value="TreeGrafter"/>
</dbReference>
<dbReference type="InterPro" id="IPR040064">
    <property type="entry name" value="MoaA-like"/>
</dbReference>
<feature type="binding site" evidence="11">
    <location>
        <position position="26"/>
    </location>
    <ligand>
        <name>[4Fe-4S] cluster</name>
        <dbReference type="ChEBI" id="CHEBI:49883"/>
        <label>1</label>
        <note>4Fe-4S-S-AdoMet</note>
    </ligand>
</feature>
<dbReference type="OrthoDB" id="6925at2157"/>
<feature type="binding site" evidence="11">
    <location>
        <position position="22"/>
    </location>
    <ligand>
        <name>[4Fe-4S] cluster</name>
        <dbReference type="ChEBI" id="CHEBI:49883"/>
        <label>1</label>
        <note>4Fe-4S-S-AdoMet</note>
    </ligand>
</feature>
<dbReference type="GO" id="GO:0051539">
    <property type="term" value="F:4 iron, 4 sulfur cluster binding"/>
    <property type="evidence" value="ECO:0007669"/>
    <property type="project" value="UniProtKB-UniRule"/>
</dbReference>
<comment type="function">
    <text evidence="11">Catalyzes the cyclization of GTP to (8S)-3',8-cyclo-7,8-dihydroguanosine 5'-triphosphate.</text>
</comment>
<dbReference type="SMART" id="SM00729">
    <property type="entry name" value="Elp3"/>
    <property type="match status" value="1"/>
</dbReference>
<dbReference type="GO" id="GO:1904047">
    <property type="term" value="F:S-adenosyl-L-methionine binding"/>
    <property type="evidence" value="ECO:0007669"/>
    <property type="project" value="UniProtKB-UniRule"/>
</dbReference>
<comment type="cofactor">
    <cofactor evidence="11">
        <name>[4Fe-4S] cluster</name>
        <dbReference type="ChEBI" id="CHEBI:49883"/>
    </cofactor>
    <text evidence="11">Binds 2 [4Fe-4S] clusters. Binds 1 [4Fe-4S] cluster coordinated with 3 cysteines and an exchangeable S-adenosyl-L-methionine and 1 [4Fe-4S] cluster coordinated with 3 cysteines and the GTP-derived substrate.</text>
</comment>
<keyword evidence="1 11" id="KW-0004">4Fe-4S</keyword>
<feature type="binding site" evidence="11">
    <location>
        <position position="62"/>
    </location>
    <ligand>
        <name>GTP</name>
        <dbReference type="ChEBI" id="CHEBI:37565"/>
    </ligand>
</feature>
<dbReference type="InterPro" id="IPR007197">
    <property type="entry name" value="rSAM"/>
</dbReference>
<dbReference type="NCBIfam" id="TIGR02668">
    <property type="entry name" value="moaA_archaeal"/>
    <property type="match status" value="1"/>
</dbReference>
<dbReference type="GO" id="GO:0006777">
    <property type="term" value="P:Mo-molybdopterin cofactor biosynthetic process"/>
    <property type="evidence" value="ECO:0007669"/>
    <property type="project" value="UniProtKB-UniRule"/>
</dbReference>
<dbReference type="AlphaFoldDB" id="A0A830GZW7"/>
<dbReference type="Pfam" id="PF04055">
    <property type="entry name" value="Radical_SAM"/>
    <property type="match status" value="1"/>
</dbReference>
<feature type="domain" description="Radical SAM core" evidence="12">
    <location>
        <begin position="6"/>
        <end position="234"/>
    </location>
</feature>
<accession>A0A830GZW7</accession>
<dbReference type="InterPro" id="IPR006638">
    <property type="entry name" value="Elp3/MiaA/NifB-like_rSAM"/>
</dbReference>
<evidence type="ECO:0000256" key="9">
    <source>
        <dbReference type="ARBA" id="ARBA00023239"/>
    </source>
</evidence>
<comment type="caution">
    <text evidence="13">The sequence shown here is derived from an EMBL/GenBank/DDBJ whole genome shotgun (WGS) entry which is preliminary data.</text>
</comment>
<reference evidence="13" key="2">
    <citation type="submission" date="2020-09" db="EMBL/GenBank/DDBJ databases">
        <authorList>
            <person name="Sun Q."/>
            <person name="Ohkuma M."/>
        </authorList>
    </citation>
    <scope>NUCLEOTIDE SEQUENCE</scope>
    <source>
        <strain evidence="13">JCM 10088</strain>
    </source>
</reference>
<dbReference type="PANTHER" id="PTHR22960">
    <property type="entry name" value="MOLYBDOPTERIN COFACTOR SYNTHESIS PROTEIN A"/>
    <property type="match status" value="1"/>
</dbReference>
<keyword evidence="8 11" id="KW-0501">Molybdenum cofactor biosynthesis</keyword>
<feature type="binding site" evidence="11">
    <location>
        <position position="66"/>
    </location>
    <ligand>
        <name>S-adenosyl-L-methionine</name>
        <dbReference type="ChEBI" id="CHEBI:59789"/>
    </ligand>
</feature>
<gene>
    <name evidence="11" type="primary">moaA</name>
    <name evidence="13" type="ORF">GCM10007981_15130</name>
</gene>
<feature type="binding site" evidence="11">
    <location>
        <position position="116"/>
    </location>
    <ligand>
        <name>S-adenosyl-L-methionine</name>
        <dbReference type="ChEBI" id="CHEBI:59789"/>
    </ligand>
</feature>
<dbReference type="HAMAP" id="MF_01225_A">
    <property type="entry name" value="MoaA_A"/>
    <property type="match status" value="1"/>
</dbReference>